<name>A0A6B9XYY6_PICSI</name>
<feature type="domain" description="G-patch" evidence="2">
    <location>
        <begin position="1"/>
        <end position="40"/>
    </location>
</feature>
<reference evidence="3" key="1">
    <citation type="submission" date="2019-03" db="EMBL/GenBank/DDBJ databases">
        <title>Largest Complete Mitochondrial Genome of a Gymnosperm, Sitka Spruce (Picea sitchensis), Indicates Complex Physical Structure.</title>
        <authorList>
            <person name="Jackman S.D."/>
            <person name="Coombe L."/>
            <person name="Warren R."/>
            <person name="Kirk H."/>
            <person name="Trinh E."/>
            <person name="McLeod T."/>
            <person name="Pleasance S."/>
            <person name="Pandoh P."/>
            <person name="Zhao Y."/>
            <person name="Coope R."/>
            <person name="Bousquet J."/>
            <person name="Bohlmann J.C."/>
            <person name="Jones S.J.M."/>
            <person name="Birol I."/>
        </authorList>
    </citation>
    <scope>NUCLEOTIDE SEQUENCE</scope>
    <source>
        <strain evidence="3">Q903</strain>
    </source>
</reference>
<keyword evidence="3" id="KW-0496">Mitochondrion</keyword>
<evidence type="ECO:0000259" key="2">
    <source>
        <dbReference type="PROSITE" id="PS50174"/>
    </source>
</evidence>
<dbReference type="EMBL" id="MK697705">
    <property type="protein sequence ID" value="QHR92615.1"/>
    <property type="molecule type" value="Genomic_DNA"/>
</dbReference>
<geneLocation type="mitochondrion" evidence="3"/>
<dbReference type="GO" id="GO:0003676">
    <property type="term" value="F:nucleic acid binding"/>
    <property type="evidence" value="ECO:0007669"/>
    <property type="project" value="InterPro"/>
</dbReference>
<proteinExistence type="predicted"/>
<dbReference type="Pfam" id="PF01585">
    <property type="entry name" value="G-patch"/>
    <property type="match status" value="1"/>
</dbReference>
<accession>A0A6B9XYY6</accession>
<gene>
    <name evidence="3" type="primary">orf06717</name>
    <name evidence="3" type="ORF">Q903MT_gene6662</name>
</gene>
<dbReference type="PROSITE" id="PS50174">
    <property type="entry name" value="G_PATCH"/>
    <property type="match status" value="1"/>
</dbReference>
<feature type="region of interest" description="Disordered" evidence="1">
    <location>
        <begin position="1"/>
        <end position="54"/>
    </location>
</feature>
<dbReference type="InterPro" id="IPR000467">
    <property type="entry name" value="G_patch_dom"/>
</dbReference>
<evidence type="ECO:0000313" key="3">
    <source>
        <dbReference type="EMBL" id="QHR92615.1"/>
    </source>
</evidence>
<protein>
    <recommendedName>
        <fullName evidence="2">G-patch domain-containing protein</fullName>
    </recommendedName>
</protein>
<evidence type="ECO:0000256" key="1">
    <source>
        <dbReference type="SAM" id="MobiDB-lite"/>
    </source>
</evidence>
<organism evidence="3">
    <name type="scientific">Picea sitchensis</name>
    <name type="common">Sitka spruce</name>
    <name type="synonym">Pinus sitchensis</name>
    <dbReference type="NCBI Taxonomy" id="3332"/>
    <lineage>
        <taxon>Eukaryota</taxon>
        <taxon>Viridiplantae</taxon>
        <taxon>Streptophyta</taxon>
        <taxon>Embryophyta</taxon>
        <taxon>Tracheophyta</taxon>
        <taxon>Spermatophyta</taxon>
        <taxon>Pinopsida</taxon>
        <taxon>Pinidae</taxon>
        <taxon>Conifers I</taxon>
        <taxon>Pinales</taxon>
        <taxon>Pinaceae</taxon>
        <taxon>Picea</taxon>
    </lineage>
</organism>
<sequence>MAQAMGFKGTGGLGKHAQGPSEFPTVEKRPKGLGLGATQDAPATEKRDLQSTFTPTIDKEVEFHKVMEEFTKGTPVLDPTKTSLPRQQQDFQEDQPYMSTGGSFIALAYPLPLRLAYLPDKDRKRDQYYAVPDRDLYRDPYLVAASAARIAYPNYPSVAYLTDPGPIDDLVSYLYPGDPALVLEA</sequence>
<dbReference type="AlphaFoldDB" id="A0A6B9XYY6"/>